<dbReference type="Proteomes" id="UP000794436">
    <property type="component" value="Unassembled WGS sequence"/>
</dbReference>
<organism evidence="1 2">
    <name type="scientific">Pythium oligandrum</name>
    <name type="common">Mycoparasitic fungus</name>
    <dbReference type="NCBI Taxonomy" id="41045"/>
    <lineage>
        <taxon>Eukaryota</taxon>
        <taxon>Sar</taxon>
        <taxon>Stramenopiles</taxon>
        <taxon>Oomycota</taxon>
        <taxon>Peronosporomycetes</taxon>
        <taxon>Pythiales</taxon>
        <taxon>Pythiaceae</taxon>
        <taxon>Pythium</taxon>
    </lineage>
</organism>
<name>A0A8K1C883_PYTOL</name>
<dbReference type="EMBL" id="SPLM01000112">
    <property type="protein sequence ID" value="TMW58264.1"/>
    <property type="molecule type" value="Genomic_DNA"/>
</dbReference>
<sequence length="256" mass="28982">MLQFTSPLDDPALECQLMDRLLVMHAETDQILAHSRFQDVSLDRVCSVEIQSGQMGLQLHAIETRMVPFDFQIISDAMWDMSMEHEYPRHVILHQDIKADEGIITRVLERSVDLPSGSSRYCGKAVQRWFTGAHRVVVVASMVTDAIQIAGQSFQGACIRTHVWMVLEPATEANAACGSRKPATIRKLDYLAEPEVYDDDMSEKERRATIDVLSNFVLNSVQAKVDTNYQMLENHLLDRFQSLKIENNAKTRSSPS</sequence>
<evidence type="ECO:0000313" key="2">
    <source>
        <dbReference type="Proteomes" id="UP000794436"/>
    </source>
</evidence>
<protein>
    <submittedName>
        <fullName evidence="1">Uncharacterized protein</fullName>
    </submittedName>
</protein>
<keyword evidence="2" id="KW-1185">Reference proteome</keyword>
<gene>
    <name evidence="1" type="ORF">Poli38472_011852</name>
</gene>
<comment type="caution">
    <text evidence="1">The sequence shown here is derived from an EMBL/GenBank/DDBJ whole genome shotgun (WGS) entry which is preliminary data.</text>
</comment>
<dbReference type="AlphaFoldDB" id="A0A8K1C883"/>
<accession>A0A8K1C883</accession>
<proteinExistence type="predicted"/>
<evidence type="ECO:0000313" key="1">
    <source>
        <dbReference type="EMBL" id="TMW58264.1"/>
    </source>
</evidence>
<reference evidence="1" key="1">
    <citation type="submission" date="2019-03" db="EMBL/GenBank/DDBJ databases">
        <title>Long read genome sequence of the mycoparasitic Pythium oligandrum ATCC 38472 isolated from sugarbeet rhizosphere.</title>
        <authorList>
            <person name="Gaulin E."/>
        </authorList>
    </citation>
    <scope>NUCLEOTIDE SEQUENCE</scope>
    <source>
        <strain evidence="1">ATCC 38472_TT</strain>
    </source>
</reference>